<dbReference type="Proteomes" id="UP001194468">
    <property type="component" value="Unassembled WGS sequence"/>
</dbReference>
<reference evidence="4" key="2">
    <citation type="journal article" date="2020" name="Nat. Commun.">
        <title>Large-scale genome sequencing of mycorrhizal fungi provides insights into the early evolution of symbiotic traits.</title>
        <authorList>
            <person name="Miyauchi S."/>
            <person name="Kiss E."/>
            <person name="Kuo A."/>
            <person name="Drula E."/>
            <person name="Kohler A."/>
            <person name="Sanchez-Garcia M."/>
            <person name="Morin E."/>
            <person name="Andreopoulos B."/>
            <person name="Barry K.W."/>
            <person name="Bonito G."/>
            <person name="Buee M."/>
            <person name="Carver A."/>
            <person name="Chen C."/>
            <person name="Cichocki N."/>
            <person name="Clum A."/>
            <person name="Culley D."/>
            <person name="Crous P.W."/>
            <person name="Fauchery L."/>
            <person name="Girlanda M."/>
            <person name="Hayes R.D."/>
            <person name="Keri Z."/>
            <person name="LaButti K."/>
            <person name="Lipzen A."/>
            <person name="Lombard V."/>
            <person name="Magnuson J."/>
            <person name="Maillard F."/>
            <person name="Murat C."/>
            <person name="Nolan M."/>
            <person name="Ohm R.A."/>
            <person name="Pangilinan J."/>
            <person name="Pereira M.F."/>
            <person name="Perotto S."/>
            <person name="Peter M."/>
            <person name="Pfister S."/>
            <person name="Riley R."/>
            <person name="Sitrit Y."/>
            <person name="Stielow J.B."/>
            <person name="Szollosi G."/>
            <person name="Zifcakova L."/>
            <person name="Stursova M."/>
            <person name="Spatafora J.W."/>
            <person name="Tedersoo L."/>
            <person name="Vaario L.M."/>
            <person name="Yamada A."/>
            <person name="Yan M."/>
            <person name="Wang P."/>
            <person name="Xu J."/>
            <person name="Bruns T."/>
            <person name="Baldrian P."/>
            <person name="Vilgalys R."/>
            <person name="Dunand C."/>
            <person name="Henrissat B."/>
            <person name="Grigoriev I.V."/>
            <person name="Hibbett D."/>
            <person name="Nagy L.G."/>
            <person name="Martin F.M."/>
        </authorList>
    </citation>
    <scope>NUCLEOTIDE SEQUENCE</scope>
    <source>
        <strain evidence="4">BED1</strain>
    </source>
</reference>
<keyword evidence="2" id="KW-0472">Membrane</keyword>
<dbReference type="InterPro" id="IPR045339">
    <property type="entry name" value="DUF6534"/>
</dbReference>
<dbReference type="Pfam" id="PF20152">
    <property type="entry name" value="DUF6534"/>
    <property type="match status" value="1"/>
</dbReference>
<name>A0AAD4GC78_BOLED</name>
<dbReference type="EMBL" id="WHUW01000024">
    <property type="protein sequence ID" value="KAF8435818.1"/>
    <property type="molecule type" value="Genomic_DNA"/>
</dbReference>
<feature type="region of interest" description="Disordered" evidence="1">
    <location>
        <begin position="399"/>
        <end position="426"/>
    </location>
</feature>
<feature type="domain" description="DUF6534" evidence="3">
    <location>
        <begin position="235"/>
        <end position="322"/>
    </location>
</feature>
<feature type="transmembrane region" description="Helical" evidence="2">
    <location>
        <begin position="223"/>
        <end position="251"/>
    </location>
</feature>
<gene>
    <name evidence="4" type="ORF">L210DRAFT_3452882</name>
</gene>
<dbReference type="PANTHER" id="PTHR40465">
    <property type="entry name" value="CHROMOSOME 1, WHOLE GENOME SHOTGUN SEQUENCE"/>
    <property type="match status" value="1"/>
</dbReference>
<reference evidence="4" key="1">
    <citation type="submission" date="2019-10" db="EMBL/GenBank/DDBJ databases">
        <authorList>
            <consortium name="DOE Joint Genome Institute"/>
            <person name="Kuo A."/>
            <person name="Miyauchi S."/>
            <person name="Kiss E."/>
            <person name="Drula E."/>
            <person name="Kohler A."/>
            <person name="Sanchez-Garcia M."/>
            <person name="Andreopoulos B."/>
            <person name="Barry K.W."/>
            <person name="Bonito G."/>
            <person name="Buee M."/>
            <person name="Carver A."/>
            <person name="Chen C."/>
            <person name="Cichocki N."/>
            <person name="Clum A."/>
            <person name="Culley D."/>
            <person name="Crous P.W."/>
            <person name="Fauchery L."/>
            <person name="Girlanda M."/>
            <person name="Hayes R."/>
            <person name="Keri Z."/>
            <person name="LaButti K."/>
            <person name="Lipzen A."/>
            <person name="Lombard V."/>
            <person name="Magnuson J."/>
            <person name="Maillard F."/>
            <person name="Morin E."/>
            <person name="Murat C."/>
            <person name="Nolan M."/>
            <person name="Ohm R."/>
            <person name="Pangilinan J."/>
            <person name="Pereira M."/>
            <person name="Perotto S."/>
            <person name="Peter M."/>
            <person name="Riley R."/>
            <person name="Sitrit Y."/>
            <person name="Stielow B."/>
            <person name="Szollosi G."/>
            <person name="Zifcakova L."/>
            <person name="Stursova M."/>
            <person name="Spatafora J.W."/>
            <person name="Tedersoo L."/>
            <person name="Vaario L.-M."/>
            <person name="Yamada A."/>
            <person name="Yan M."/>
            <person name="Wang P."/>
            <person name="Xu J."/>
            <person name="Bruns T."/>
            <person name="Baldrian P."/>
            <person name="Vilgalys R."/>
            <person name="Henrissat B."/>
            <person name="Grigoriev I.V."/>
            <person name="Hibbett D."/>
            <person name="Nagy L.G."/>
            <person name="Martin F.M."/>
        </authorList>
    </citation>
    <scope>NUCLEOTIDE SEQUENCE</scope>
    <source>
        <strain evidence="4">BED1</strain>
    </source>
</reference>
<organism evidence="4 5">
    <name type="scientific">Boletus edulis BED1</name>
    <dbReference type="NCBI Taxonomy" id="1328754"/>
    <lineage>
        <taxon>Eukaryota</taxon>
        <taxon>Fungi</taxon>
        <taxon>Dikarya</taxon>
        <taxon>Basidiomycota</taxon>
        <taxon>Agaricomycotina</taxon>
        <taxon>Agaricomycetes</taxon>
        <taxon>Agaricomycetidae</taxon>
        <taxon>Boletales</taxon>
        <taxon>Boletineae</taxon>
        <taxon>Boletaceae</taxon>
        <taxon>Boletoideae</taxon>
        <taxon>Boletus</taxon>
    </lineage>
</organism>
<feature type="transmembrane region" description="Helical" evidence="2">
    <location>
        <begin position="116"/>
        <end position="141"/>
    </location>
</feature>
<comment type="caution">
    <text evidence="4">The sequence shown here is derived from an EMBL/GenBank/DDBJ whole genome shotgun (WGS) entry which is preliminary data.</text>
</comment>
<proteinExistence type="predicted"/>
<evidence type="ECO:0000313" key="4">
    <source>
        <dbReference type="EMBL" id="KAF8435818.1"/>
    </source>
</evidence>
<evidence type="ECO:0000256" key="2">
    <source>
        <dbReference type="SAM" id="Phobius"/>
    </source>
</evidence>
<keyword evidence="2" id="KW-1133">Transmembrane helix</keyword>
<keyword evidence="2" id="KW-0812">Transmembrane</keyword>
<evidence type="ECO:0000256" key="1">
    <source>
        <dbReference type="SAM" id="MobiDB-lite"/>
    </source>
</evidence>
<keyword evidence="5" id="KW-1185">Reference proteome</keyword>
<dbReference type="PANTHER" id="PTHR40465:SF1">
    <property type="entry name" value="DUF6534 DOMAIN-CONTAINING PROTEIN"/>
    <property type="match status" value="1"/>
</dbReference>
<feature type="transmembrane region" description="Helical" evidence="2">
    <location>
        <begin position="187"/>
        <end position="211"/>
    </location>
</feature>
<sequence>MTHFSTGNGTIWCDRSIAVILPVDVEDLAPMGTNSIYVYVSVQSFGVHVNHVLSFGLVSHPATSSMHLPGDVTTVSTVYGAILLGTCFGCGLTGIVFVQCILYYKLYPNDFAWTKALVFAVWTFDMMHTICIICATWESVIANFNQPEKMDEIPPALGLSVAVTAAVTFMVHCFFANRIRLLTKKWYIAVPVVFLAFLRLFAACVSTGEIIHLKRYSLFIKPYPSWVFTLGVTLSASVEVIITTIMVIFLGSRRTGFANMDHIINSLILYTLETGGFTCLVTIASLLCWLLMRHNLIFLGMHFTIAKLYANSLLATLNMRQRFRAERTTLGEQDHIHQLSPMHNTFNKSQLSNRVLTPNWTQEGVPLNVNVETIIVSQADEHNHHCDIVETPVDKQSFGPFERDRHFNGMGRGSGDNEDQKYPFLI</sequence>
<feature type="transmembrane region" description="Helical" evidence="2">
    <location>
        <begin position="298"/>
        <end position="317"/>
    </location>
</feature>
<accession>A0AAD4GC78</accession>
<evidence type="ECO:0000259" key="3">
    <source>
        <dbReference type="Pfam" id="PF20152"/>
    </source>
</evidence>
<feature type="transmembrane region" description="Helical" evidence="2">
    <location>
        <begin position="78"/>
        <end position="104"/>
    </location>
</feature>
<feature type="transmembrane region" description="Helical" evidence="2">
    <location>
        <begin position="263"/>
        <end position="292"/>
    </location>
</feature>
<feature type="transmembrane region" description="Helical" evidence="2">
    <location>
        <begin position="153"/>
        <end position="175"/>
    </location>
</feature>
<evidence type="ECO:0000313" key="5">
    <source>
        <dbReference type="Proteomes" id="UP001194468"/>
    </source>
</evidence>
<protein>
    <recommendedName>
        <fullName evidence="3">DUF6534 domain-containing protein</fullName>
    </recommendedName>
</protein>
<dbReference type="AlphaFoldDB" id="A0AAD4GC78"/>